<dbReference type="InterPro" id="IPR000160">
    <property type="entry name" value="GGDEF_dom"/>
</dbReference>
<gene>
    <name evidence="3" type="primary">yeaJ_1</name>
    <name evidence="3" type="ORF">DSM106044_01693</name>
</gene>
<dbReference type="PANTHER" id="PTHR45138">
    <property type="entry name" value="REGULATORY COMPONENTS OF SENSORY TRANSDUCTION SYSTEM"/>
    <property type="match status" value="1"/>
</dbReference>
<name>A0A4U8Q9Z0_9FIRM</name>
<dbReference type="Pfam" id="PF13426">
    <property type="entry name" value="PAS_9"/>
    <property type="match status" value="1"/>
</dbReference>
<dbReference type="STRING" id="180332.GCA_000797495_02265"/>
<dbReference type="RefSeq" id="WP_070042852.1">
    <property type="nucleotide sequence ID" value="NZ_CABMJZ010000132.1"/>
</dbReference>
<dbReference type="InterPro" id="IPR043128">
    <property type="entry name" value="Rev_trsase/Diguanyl_cyclase"/>
</dbReference>
<accession>A0A4U8Q9Z0</accession>
<feature type="domain" description="PAS" evidence="1">
    <location>
        <begin position="315"/>
        <end position="387"/>
    </location>
</feature>
<sequence>MEKDDKKALSMQSFVFDSLLNNMNAVLYVSDIETDEIIFMSKNMQEIFGVENPEGKICWQILQRGMNHRCSFCPIARLLEQDSETPFFVWEEENTATGRIYENYDSLIRWADGRLVHLQHSVDITEFKRITEIASKDELTGMFNRRAGKLMLQEALKKLQGTERTLCVCLYDLNGLKQINDVYGHYEGDKSISYIAQAALDNLTADDMAFRLSGDEFVIIFMDICLEEADGRVRSIQKDLKQIVKEKAVSHEVSFCYGIVEITGKDEFSVSKVISLADEEMYRQKKVYHIKKAEERLSGSLSEYQAAVEDFDYDKEHLYDALMESTDDYIYVGNMKTGTFRYSPAMVEEFGLPGQVIPNAAAVWGSLIHPDDKKCFLEANQEIADGRVNSHNVKYRAQKPSGEWIWLRCRGYLIRDKYDIPELFAGFISKVKDPSLD</sequence>
<dbReference type="SUPFAM" id="SSF55785">
    <property type="entry name" value="PYP-like sensor domain (PAS domain)"/>
    <property type="match status" value="1"/>
</dbReference>
<evidence type="ECO:0000259" key="2">
    <source>
        <dbReference type="PROSITE" id="PS50887"/>
    </source>
</evidence>
<comment type="caution">
    <text evidence="3">The sequence shown here is derived from an EMBL/GenBank/DDBJ whole genome shotgun (WGS) entry which is preliminary data.</text>
</comment>
<dbReference type="Gene3D" id="3.30.70.270">
    <property type="match status" value="1"/>
</dbReference>
<dbReference type="GO" id="GO:1902201">
    <property type="term" value="P:negative regulation of bacterial-type flagellum-dependent cell motility"/>
    <property type="evidence" value="ECO:0007669"/>
    <property type="project" value="TreeGrafter"/>
</dbReference>
<dbReference type="GO" id="GO:0052621">
    <property type="term" value="F:diguanylate cyclase activity"/>
    <property type="evidence" value="ECO:0007669"/>
    <property type="project" value="UniProtKB-EC"/>
</dbReference>
<dbReference type="SUPFAM" id="SSF55073">
    <property type="entry name" value="Nucleotide cyclase"/>
    <property type="match status" value="1"/>
</dbReference>
<dbReference type="Pfam" id="PF00990">
    <property type="entry name" value="GGDEF"/>
    <property type="match status" value="1"/>
</dbReference>
<dbReference type="InterPro" id="IPR013655">
    <property type="entry name" value="PAS_fold_3"/>
</dbReference>
<protein>
    <submittedName>
        <fullName evidence="3">Putative diguanylate cyclase YeaJ</fullName>
        <ecNumber evidence="3">2.7.7.65</ecNumber>
    </submittedName>
</protein>
<evidence type="ECO:0000259" key="1">
    <source>
        <dbReference type="PROSITE" id="PS50112"/>
    </source>
</evidence>
<keyword evidence="3" id="KW-0808">Transferase</keyword>
<dbReference type="InterPro" id="IPR000014">
    <property type="entry name" value="PAS"/>
</dbReference>
<feature type="domain" description="GGDEF" evidence="2">
    <location>
        <begin position="164"/>
        <end position="300"/>
    </location>
</feature>
<dbReference type="EC" id="2.7.7.65" evidence="3"/>
<dbReference type="SMART" id="SM00267">
    <property type="entry name" value="GGDEF"/>
    <property type="match status" value="1"/>
</dbReference>
<dbReference type="InterPro" id="IPR050469">
    <property type="entry name" value="Diguanylate_Cyclase"/>
</dbReference>
<dbReference type="Gene3D" id="3.30.450.20">
    <property type="entry name" value="PAS domain"/>
    <property type="match status" value="1"/>
</dbReference>
<dbReference type="OrthoDB" id="9804955at2"/>
<dbReference type="EMBL" id="QGQD01000039">
    <property type="protein sequence ID" value="TLD01419.1"/>
    <property type="molecule type" value="Genomic_DNA"/>
</dbReference>
<keyword evidence="3" id="KW-0548">Nucleotidyltransferase</keyword>
<dbReference type="GO" id="GO:0005886">
    <property type="term" value="C:plasma membrane"/>
    <property type="evidence" value="ECO:0007669"/>
    <property type="project" value="TreeGrafter"/>
</dbReference>
<dbReference type="PANTHER" id="PTHR45138:SF6">
    <property type="entry name" value="DIGUANYLATE CYCLASE DGCN"/>
    <property type="match status" value="1"/>
</dbReference>
<reference evidence="3 4" key="1">
    <citation type="journal article" date="2019" name="Anaerobe">
        <title>Detection of Robinsoniella peoriensis in multiple bone samples of a trauma patient.</title>
        <authorList>
            <person name="Schrottner P."/>
            <person name="Hartwich K."/>
            <person name="Bunk B."/>
            <person name="Schober I."/>
            <person name="Helbig S."/>
            <person name="Rudolph W.W."/>
            <person name="Gunzer F."/>
        </authorList>
    </citation>
    <scope>NUCLEOTIDE SEQUENCE [LARGE SCALE GENOMIC DNA]</scope>
    <source>
        <strain evidence="3 4">DSM 106044</strain>
    </source>
</reference>
<dbReference type="NCBIfam" id="TIGR00254">
    <property type="entry name" value="GGDEF"/>
    <property type="match status" value="1"/>
</dbReference>
<proteinExistence type="predicted"/>
<dbReference type="InterPro" id="IPR029787">
    <property type="entry name" value="Nucleotide_cyclase"/>
</dbReference>
<dbReference type="AlphaFoldDB" id="A0A4U8Q9Z0"/>
<dbReference type="CDD" id="cd01949">
    <property type="entry name" value="GGDEF"/>
    <property type="match status" value="1"/>
</dbReference>
<dbReference type="InterPro" id="IPR035965">
    <property type="entry name" value="PAS-like_dom_sf"/>
</dbReference>
<keyword evidence="4" id="KW-1185">Reference proteome</keyword>
<evidence type="ECO:0000313" key="3">
    <source>
        <dbReference type="EMBL" id="TLD01419.1"/>
    </source>
</evidence>
<dbReference type="GO" id="GO:0043709">
    <property type="term" value="P:cell adhesion involved in single-species biofilm formation"/>
    <property type="evidence" value="ECO:0007669"/>
    <property type="project" value="TreeGrafter"/>
</dbReference>
<organism evidence="3 4">
    <name type="scientific">Robinsoniella peoriensis</name>
    <dbReference type="NCBI Taxonomy" id="180332"/>
    <lineage>
        <taxon>Bacteria</taxon>
        <taxon>Bacillati</taxon>
        <taxon>Bacillota</taxon>
        <taxon>Clostridia</taxon>
        <taxon>Lachnospirales</taxon>
        <taxon>Lachnospiraceae</taxon>
        <taxon>Robinsoniella</taxon>
    </lineage>
</organism>
<dbReference type="CDD" id="cd00130">
    <property type="entry name" value="PAS"/>
    <property type="match status" value="1"/>
</dbReference>
<dbReference type="Pfam" id="PF08447">
    <property type="entry name" value="PAS_3"/>
    <property type="match status" value="1"/>
</dbReference>
<dbReference type="PROSITE" id="PS50887">
    <property type="entry name" value="GGDEF"/>
    <property type="match status" value="1"/>
</dbReference>
<dbReference type="Proteomes" id="UP000306509">
    <property type="component" value="Unassembled WGS sequence"/>
</dbReference>
<evidence type="ECO:0000313" key="4">
    <source>
        <dbReference type="Proteomes" id="UP000306509"/>
    </source>
</evidence>
<dbReference type="PROSITE" id="PS50112">
    <property type="entry name" value="PAS"/>
    <property type="match status" value="1"/>
</dbReference>